<feature type="region of interest" description="Disordered" evidence="1">
    <location>
        <begin position="134"/>
        <end position="176"/>
    </location>
</feature>
<dbReference type="eggNOG" id="ENOG5032Y0M">
    <property type="taxonomic scope" value="Bacteria"/>
</dbReference>
<evidence type="ECO:0008006" key="4">
    <source>
        <dbReference type="Google" id="ProtNLM"/>
    </source>
</evidence>
<accession>A4AB11</accession>
<dbReference type="AlphaFoldDB" id="A4AB11"/>
<dbReference type="Proteomes" id="UP000019205">
    <property type="component" value="Chromosome"/>
</dbReference>
<dbReference type="RefSeq" id="WP_008294697.1">
    <property type="nucleotide sequence ID" value="NZ_CM002299.1"/>
</dbReference>
<reference evidence="2 3" key="1">
    <citation type="journal article" date="2007" name="Proc. Natl. Acad. Sci. U.S.A.">
        <title>Characterization of a marine gammaproteobacterium capable of aerobic anoxygenic photosynthesis.</title>
        <authorList>
            <person name="Fuchs B.M."/>
            <person name="Spring S."/>
            <person name="Teeling H."/>
            <person name="Quast C."/>
            <person name="Wulf J."/>
            <person name="Schattenhofer M."/>
            <person name="Yan S."/>
            <person name="Ferriera S."/>
            <person name="Johnson J."/>
            <person name="Glockner F.O."/>
            <person name="Amann R."/>
        </authorList>
    </citation>
    <scope>NUCLEOTIDE SEQUENCE [LARGE SCALE GENOMIC DNA]</scope>
    <source>
        <strain evidence="2">KT71</strain>
    </source>
</reference>
<sequence>MKQASTTEPAMRRRKRKEDFPPGGFGGLPKVVWKHPDYQQLSGNAVKLLMDFACQYDGSNNGDLSAAYSDLKKRGWRSKGTIAKALEQLIDAEMVIRTREGKFLNPGGTCALYALTWKSIDDCEGKNLEVKSTITPRRKFSGDQSKNPGPKAGQRPVQTEGRVRPRDAMGRFLSDQ</sequence>
<organism evidence="2 3">
    <name type="scientific">Congregibacter litoralis KT71</name>
    <dbReference type="NCBI Taxonomy" id="314285"/>
    <lineage>
        <taxon>Bacteria</taxon>
        <taxon>Pseudomonadati</taxon>
        <taxon>Pseudomonadota</taxon>
        <taxon>Gammaproteobacteria</taxon>
        <taxon>Cellvibrionales</taxon>
        <taxon>Halieaceae</taxon>
        <taxon>Congregibacter</taxon>
    </lineage>
</organism>
<feature type="region of interest" description="Disordered" evidence="1">
    <location>
        <begin position="1"/>
        <end position="23"/>
    </location>
</feature>
<dbReference type="EMBL" id="AAOA02000003">
    <property type="protein sequence ID" value="EAQ96883.1"/>
    <property type="molecule type" value="Genomic_DNA"/>
</dbReference>
<evidence type="ECO:0000256" key="1">
    <source>
        <dbReference type="SAM" id="MobiDB-lite"/>
    </source>
</evidence>
<reference evidence="2 3" key="2">
    <citation type="journal article" date="2009" name="PLoS ONE">
        <title>The photosynthetic apparatus and its regulation in the aerobic gammaproteobacterium Congregibacter litoralis gen. nov., sp. nov.</title>
        <authorList>
            <person name="Spring S."/>
            <person name="Lunsdorf H."/>
            <person name="Fuchs B.M."/>
            <person name="Tindall B.J."/>
        </authorList>
    </citation>
    <scope>NUCLEOTIDE SEQUENCE [LARGE SCALE GENOMIC DNA]</scope>
    <source>
        <strain evidence="2">KT71</strain>
    </source>
</reference>
<evidence type="ECO:0000313" key="2">
    <source>
        <dbReference type="EMBL" id="EAQ96883.1"/>
    </source>
</evidence>
<proteinExistence type="predicted"/>
<dbReference type="HOGENOM" id="CLU_124932_1_0_6"/>
<name>A4AB11_9GAMM</name>
<comment type="caution">
    <text evidence="2">The sequence shown here is derived from an EMBL/GenBank/DDBJ whole genome shotgun (WGS) entry which is preliminary data.</text>
</comment>
<gene>
    <name evidence="2" type="ORF">KT71_11299</name>
</gene>
<protein>
    <recommendedName>
        <fullName evidence="4">Helix-turn-helix domain-containing protein</fullName>
    </recommendedName>
</protein>
<evidence type="ECO:0000313" key="3">
    <source>
        <dbReference type="Proteomes" id="UP000019205"/>
    </source>
</evidence>
<dbReference type="STRING" id="314285.KT71_11299"/>
<keyword evidence="3" id="KW-1185">Reference proteome</keyword>